<organism evidence="3 4">
    <name type="scientific">Desertihabitans brevis</name>
    <dbReference type="NCBI Taxonomy" id="2268447"/>
    <lineage>
        <taxon>Bacteria</taxon>
        <taxon>Bacillati</taxon>
        <taxon>Actinomycetota</taxon>
        <taxon>Actinomycetes</taxon>
        <taxon>Propionibacteriales</taxon>
        <taxon>Propionibacteriaceae</taxon>
        <taxon>Desertihabitans</taxon>
    </lineage>
</organism>
<dbReference type="PANTHER" id="PTHR43617:SF20">
    <property type="entry name" value="N-ALPHA-ACETYLTRANSFERASE RIMI"/>
    <property type="match status" value="1"/>
</dbReference>
<dbReference type="GO" id="GO:0008999">
    <property type="term" value="F:protein-N-terminal-alanine acetyltransferase activity"/>
    <property type="evidence" value="ECO:0007669"/>
    <property type="project" value="TreeGrafter"/>
</dbReference>
<dbReference type="CDD" id="cd04301">
    <property type="entry name" value="NAT_SF"/>
    <property type="match status" value="2"/>
</dbReference>
<dbReference type="InterPro" id="IPR000182">
    <property type="entry name" value="GNAT_dom"/>
</dbReference>
<keyword evidence="4" id="KW-1185">Reference proteome</keyword>
<dbReference type="Proteomes" id="UP000252770">
    <property type="component" value="Unassembled WGS sequence"/>
</dbReference>
<evidence type="ECO:0000313" key="4">
    <source>
        <dbReference type="Proteomes" id="UP000252770"/>
    </source>
</evidence>
<evidence type="ECO:0000256" key="1">
    <source>
        <dbReference type="SAM" id="MobiDB-lite"/>
    </source>
</evidence>
<sequence length="395" mass="43412">MPRCPPGGGSGAPRRRPRRADRDGGAASGASARRRRPGRGIRIGMLSSSWEHAFRTTDVGPDDDEGVDIVGHALDEVTPLRWRPVEGDDLAAVDELFTAIERHDDPAERHSLVELRENMDHAAHGAEADTVIGTDRGTVVALGWNLVSTDEERRQVFLSGGVHPSWRQLGIGRHLLCWQLAQARQRLRLDGDRAVVVAHCDEKATTRRDLFQRVGLRPVRRHVDLYRPLSDDVPEPQLPPGVELEPLHPERSEDVRVAHNDAFSDISRARPVSAEEWAASMTRAALRPEWSWTAVDTATGEVVGYAISSANIEEWEAQGFSQGWTGRLGVRPRYRGRGIARALLLQSMRSFAAAGLQAAGLGVDTDRIEGPLCLYHQLGYTVADSVIRHEAGPAA</sequence>
<evidence type="ECO:0000259" key="2">
    <source>
        <dbReference type="PROSITE" id="PS51186"/>
    </source>
</evidence>
<dbReference type="Gene3D" id="3.40.630.30">
    <property type="match status" value="1"/>
</dbReference>
<dbReference type="InterPro" id="IPR016181">
    <property type="entry name" value="Acyl_CoA_acyltransferase"/>
</dbReference>
<comment type="caution">
    <text evidence="3">The sequence shown here is derived from an EMBL/GenBank/DDBJ whole genome shotgun (WGS) entry which is preliminary data.</text>
</comment>
<dbReference type="Pfam" id="PF13508">
    <property type="entry name" value="Acetyltransf_7"/>
    <property type="match status" value="1"/>
</dbReference>
<dbReference type="EMBL" id="QOUI01000001">
    <property type="protein sequence ID" value="RCK71129.1"/>
    <property type="molecule type" value="Genomic_DNA"/>
</dbReference>
<dbReference type="InterPro" id="IPR050276">
    <property type="entry name" value="MshD_Acetyltransferase"/>
</dbReference>
<protein>
    <submittedName>
        <fullName evidence="3">GNAT family N-acetyltransferase</fullName>
    </submittedName>
</protein>
<name>A0A367Z036_9ACTN</name>
<reference evidence="3 4" key="1">
    <citation type="submission" date="2018-07" db="EMBL/GenBank/DDBJ databases">
        <title>Desertimonas flava gen. nov. sp. nov.</title>
        <authorList>
            <person name="Liu S."/>
        </authorList>
    </citation>
    <scope>NUCLEOTIDE SEQUENCE [LARGE SCALE GENOMIC DNA]</scope>
    <source>
        <strain evidence="3 4">16Sb5-5</strain>
    </source>
</reference>
<dbReference type="SUPFAM" id="SSF55729">
    <property type="entry name" value="Acyl-CoA N-acyltransferases (Nat)"/>
    <property type="match status" value="2"/>
</dbReference>
<feature type="domain" description="N-acetyltransferase" evidence="2">
    <location>
        <begin position="242"/>
        <end position="395"/>
    </location>
</feature>
<feature type="domain" description="N-acetyltransferase" evidence="2">
    <location>
        <begin position="80"/>
        <end position="240"/>
    </location>
</feature>
<dbReference type="PANTHER" id="PTHR43617">
    <property type="entry name" value="L-AMINO ACID N-ACETYLTRANSFERASE"/>
    <property type="match status" value="1"/>
</dbReference>
<dbReference type="PROSITE" id="PS51186">
    <property type="entry name" value="GNAT"/>
    <property type="match status" value="2"/>
</dbReference>
<proteinExistence type="predicted"/>
<dbReference type="AlphaFoldDB" id="A0A367Z036"/>
<evidence type="ECO:0000313" key="3">
    <source>
        <dbReference type="EMBL" id="RCK71129.1"/>
    </source>
</evidence>
<gene>
    <name evidence="3" type="ORF">DT076_01285</name>
</gene>
<feature type="region of interest" description="Disordered" evidence="1">
    <location>
        <begin position="1"/>
        <end position="39"/>
    </location>
</feature>
<keyword evidence="3" id="KW-0808">Transferase</keyword>
<accession>A0A367Z036</accession>
<feature type="compositionally biased region" description="Gly residues" evidence="1">
    <location>
        <begin position="1"/>
        <end position="11"/>
    </location>
</feature>